<gene>
    <name evidence="6" type="ORF">GK108_29980</name>
</gene>
<dbReference type="GO" id="GO:0016787">
    <property type="term" value="F:hydrolase activity"/>
    <property type="evidence" value="ECO:0007669"/>
    <property type="project" value="UniProtKB-KW"/>
</dbReference>
<dbReference type="AlphaFoldDB" id="A0A6L9LEV5"/>
<dbReference type="EMBL" id="JAAFZH010000024">
    <property type="protein sequence ID" value="NDU99145.1"/>
    <property type="molecule type" value="Genomic_DNA"/>
</dbReference>
<keyword evidence="1" id="KW-0597">Phosphoprotein</keyword>
<keyword evidence="3" id="KW-0540">Nuclease</keyword>
<evidence type="ECO:0000256" key="3">
    <source>
        <dbReference type="ARBA" id="ARBA00022722"/>
    </source>
</evidence>
<dbReference type="PANTHER" id="PTHR34139">
    <property type="entry name" value="UPF0331 PROTEIN MJ0127"/>
    <property type="match status" value="1"/>
</dbReference>
<evidence type="ECO:0000256" key="4">
    <source>
        <dbReference type="ARBA" id="ARBA00022741"/>
    </source>
</evidence>
<dbReference type="GO" id="GO:0004540">
    <property type="term" value="F:RNA nuclease activity"/>
    <property type="evidence" value="ECO:0007669"/>
    <property type="project" value="InterPro"/>
</dbReference>
<reference evidence="6 7" key="1">
    <citation type="submission" date="2020-02" db="EMBL/GenBank/DDBJ databases">
        <title>Draft genome sequence of two Spirosoma agri KCTC 52727 and Spirosoma terrae KCTC 52035.</title>
        <authorList>
            <person name="Rojas J."/>
            <person name="Ambika Manirajan B."/>
            <person name="Suarez C."/>
            <person name="Ratering S."/>
            <person name="Schnell S."/>
        </authorList>
    </citation>
    <scope>NUCLEOTIDE SEQUENCE [LARGE SCALE GENOMIC DNA]</scope>
    <source>
        <strain evidence="6 7">KCTC 52035</strain>
    </source>
</reference>
<keyword evidence="7" id="KW-1185">Reference proteome</keyword>
<keyword evidence="5" id="KW-0378">Hydrolase</keyword>
<dbReference type="Pfam" id="PF01934">
    <property type="entry name" value="HepT-like"/>
    <property type="match status" value="1"/>
</dbReference>
<protein>
    <submittedName>
        <fullName evidence="6">DUF86 domain-containing protein</fullName>
    </submittedName>
</protein>
<evidence type="ECO:0000313" key="7">
    <source>
        <dbReference type="Proteomes" id="UP000474175"/>
    </source>
</evidence>
<dbReference type="GO" id="GO:0110001">
    <property type="term" value="C:toxin-antitoxin complex"/>
    <property type="evidence" value="ECO:0007669"/>
    <property type="project" value="InterPro"/>
</dbReference>
<organism evidence="6 7">
    <name type="scientific">Spirosoma terrae</name>
    <dbReference type="NCBI Taxonomy" id="1968276"/>
    <lineage>
        <taxon>Bacteria</taxon>
        <taxon>Pseudomonadati</taxon>
        <taxon>Bacteroidota</taxon>
        <taxon>Cytophagia</taxon>
        <taxon>Cytophagales</taxon>
        <taxon>Cytophagaceae</taxon>
        <taxon>Spirosoma</taxon>
    </lineage>
</organism>
<proteinExistence type="predicted"/>
<dbReference type="InterPro" id="IPR051813">
    <property type="entry name" value="HepT_RNase_toxin"/>
</dbReference>
<evidence type="ECO:0000256" key="2">
    <source>
        <dbReference type="ARBA" id="ARBA00022649"/>
    </source>
</evidence>
<keyword evidence="2" id="KW-1277">Toxin-antitoxin system</keyword>
<dbReference type="InterPro" id="IPR008201">
    <property type="entry name" value="HepT-like"/>
</dbReference>
<keyword evidence="4" id="KW-0547">Nucleotide-binding</keyword>
<accession>A0A6L9LEV5</accession>
<evidence type="ECO:0000313" key="6">
    <source>
        <dbReference type="EMBL" id="NDU99145.1"/>
    </source>
</evidence>
<evidence type="ECO:0000256" key="1">
    <source>
        <dbReference type="ARBA" id="ARBA00022553"/>
    </source>
</evidence>
<dbReference type="RefSeq" id="WP_163955275.1">
    <property type="nucleotide sequence ID" value="NZ_JAAFZH010000024.1"/>
</dbReference>
<dbReference type="PANTHER" id="PTHR34139:SF1">
    <property type="entry name" value="RNASE MJ1380-RELATED"/>
    <property type="match status" value="1"/>
</dbReference>
<comment type="caution">
    <text evidence="6">The sequence shown here is derived from an EMBL/GenBank/DDBJ whole genome shotgun (WGS) entry which is preliminary data.</text>
</comment>
<evidence type="ECO:0000256" key="5">
    <source>
        <dbReference type="ARBA" id="ARBA00022801"/>
    </source>
</evidence>
<sequence length="116" mass="13421">MANDVKAWLYDILNAIEEIESFFSDTPKQFITYQKDLRTKRAVERNLEIIGEALSRILKHDETIAVTNSRKIVDTRNRIIHGYDSVSDEVIWGVVIRHLPILKSEVEALLNRPEST</sequence>
<dbReference type="Proteomes" id="UP000474175">
    <property type="component" value="Unassembled WGS sequence"/>
</dbReference>
<name>A0A6L9LEV5_9BACT</name>
<dbReference type="GO" id="GO:0000166">
    <property type="term" value="F:nucleotide binding"/>
    <property type="evidence" value="ECO:0007669"/>
    <property type="project" value="UniProtKB-KW"/>
</dbReference>